<dbReference type="GO" id="GO:0008360">
    <property type="term" value="P:regulation of cell shape"/>
    <property type="evidence" value="ECO:0007669"/>
    <property type="project" value="UniProtKB-UniRule"/>
</dbReference>
<dbReference type="PANTHER" id="PTHR36699:SF1">
    <property type="entry name" value="L,D-TRANSPEPTIDASE YAFK-RELATED"/>
    <property type="match status" value="1"/>
</dbReference>
<dbReference type="RefSeq" id="WP_136487440.1">
    <property type="nucleotide sequence ID" value="NZ_CP076642.1"/>
</dbReference>
<feature type="chain" id="PRO_5036801830" evidence="8">
    <location>
        <begin position="22"/>
        <end position="175"/>
    </location>
</feature>
<name>A0A975YLX2_9VIBR</name>
<evidence type="ECO:0000256" key="3">
    <source>
        <dbReference type="ARBA" id="ARBA00022679"/>
    </source>
</evidence>
<dbReference type="Gene3D" id="2.40.440.10">
    <property type="entry name" value="L,D-transpeptidase catalytic domain-like"/>
    <property type="match status" value="1"/>
</dbReference>
<dbReference type="PROSITE" id="PS52029">
    <property type="entry name" value="LD_TPASE"/>
    <property type="match status" value="1"/>
</dbReference>
<evidence type="ECO:0000256" key="4">
    <source>
        <dbReference type="ARBA" id="ARBA00022960"/>
    </source>
</evidence>
<dbReference type="InterPro" id="IPR038063">
    <property type="entry name" value="Transpep_catalytic_dom"/>
</dbReference>
<proteinExistence type="inferred from homology"/>
<keyword evidence="6 7" id="KW-0961">Cell wall biogenesis/degradation</keyword>
<keyword evidence="3" id="KW-0808">Transferase</keyword>
<dbReference type="Pfam" id="PF03734">
    <property type="entry name" value="YkuD"/>
    <property type="match status" value="1"/>
</dbReference>
<evidence type="ECO:0000256" key="2">
    <source>
        <dbReference type="ARBA" id="ARBA00005992"/>
    </source>
</evidence>
<dbReference type="GO" id="GO:0009252">
    <property type="term" value="P:peptidoglycan biosynthetic process"/>
    <property type="evidence" value="ECO:0007669"/>
    <property type="project" value="UniProtKB-KW"/>
</dbReference>
<evidence type="ECO:0000256" key="1">
    <source>
        <dbReference type="ARBA" id="ARBA00004752"/>
    </source>
</evidence>
<dbReference type="Proteomes" id="UP000694232">
    <property type="component" value="Chromosome 2"/>
</dbReference>
<keyword evidence="8" id="KW-0732">Signal</keyword>
<evidence type="ECO:0000256" key="7">
    <source>
        <dbReference type="PROSITE-ProRule" id="PRU01373"/>
    </source>
</evidence>
<dbReference type="InterPro" id="IPR005490">
    <property type="entry name" value="LD_TPept_cat_dom"/>
</dbReference>
<feature type="active site" description="Nucleophile" evidence="7">
    <location>
        <position position="150"/>
    </location>
</feature>
<dbReference type="AlphaFoldDB" id="A0A975YLX2"/>
<comment type="similarity">
    <text evidence="2">Belongs to the YkuD family.</text>
</comment>
<evidence type="ECO:0000256" key="6">
    <source>
        <dbReference type="ARBA" id="ARBA00023316"/>
    </source>
</evidence>
<dbReference type="GO" id="GO:0016740">
    <property type="term" value="F:transferase activity"/>
    <property type="evidence" value="ECO:0007669"/>
    <property type="project" value="UniProtKB-KW"/>
</dbReference>
<reference evidence="10" key="1">
    <citation type="submission" date="2021-06" db="EMBL/GenBank/DDBJ databases">
        <title>Vibrio nov. sp., novel gut bacterium isolated from Yellow Sea oyster.</title>
        <authorList>
            <person name="Muhammad N."/>
            <person name="Nguyen T.H."/>
            <person name="Lee Y.-J."/>
            <person name="Ko J."/>
            <person name="Kim S.-G."/>
        </authorList>
    </citation>
    <scope>NUCLEOTIDE SEQUENCE</scope>
    <source>
        <strain evidence="10">OG9-811</strain>
    </source>
</reference>
<feature type="signal peptide" evidence="8">
    <location>
        <begin position="1"/>
        <end position="21"/>
    </location>
</feature>
<evidence type="ECO:0000313" key="11">
    <source>
        <dbReference type="Proteomes" id="UP000694232"/>
    </source>
</evidence>
<dbReference type="EMBL" id="CP076642">
    <property type="protein sequence ID" value="QXO15871.1"/>
    <property type="molecule type" value="Genomic_DNA"/>
</dbReference>
<evidence type="ECO:0000259" key="9">
    <source>
        <dbReference type="PROSITE" id="PS52029"/>
    </source>
</evidence>
<sequence length="175" mass="19695">MRKNSTLSVTLLSLLPTLFSAATSADGRFAPVAALKADLVQVDKSKRRMYLLEQGRVIREFRIALGKSPKGHKVQEGDQRTPEGRYYLDYVSEQSGFYRSMNISYPNQQDLRRAESMGVNPGGAIKIHGLKQGFDGRPEYIQSFDWTNGCIALTNREMDEFLSLVDSGTPIDIEW</sequence>
<dbReference type="GO" id="GO:0071555">
    <property type="term" value="P:cell wall organization"/>
    <property type="evidence" value="ECO:0007669"/>
    <property type="project" value="UniProtKB-UniRule"/>
</dbReference>
<feature type="active site" description="Proton donor/acceptor" evidence="7">
    <location>
        <position position="128"/>
    </location>
</feature>
<keyword evidence="5 7" id="KW-0573">Peptidoglycan synthesis</keyword>
<comment type="pathway">
    <text evidence="1 7">Cell wall biogenesis; peptidoglycan biosynthesis.</text>
</comment>
<feature type="domain" description="L,D-TPase catalytic" evidence="9">
    <location>
        <begin position="38"/>
        <end position="174"/>
    </location>
</feature>
<dbReference type="PANTHER" id="PTHR36699">
    <property type="entry name" value="LD-TRANSPEPTIDASE"/>
    <property type="match status" value="1"/>
</dbReference>
<evidence type="ECO:0000313" key="10">
    <source>
        <dbReference type="EMBL" id="QXO15871.1"/>
    </source>
</evidence>
<evidence type="ECO:0000256" key="5">
    <source>
        <dbReference type="ARBA" id="ARBA00022984"/>
    </source>
</evidence>
<organism evidence="10 11">
    <name type="scientific">Vibrio ostreae</name>
    <dbReference type="NCBI Taxonomy" id="2841925"/>
    <lineage>
        <taxon>Bacteria</taxon>
        <taxon>Pseudomonadati</taxon>
        <taxon>Pseudomonadota</taxon>
        <taxon>Gammaproteobacteria</taxon>
        <taxon>Vibrionales</taxon>
        <taxon>Vibrionaceae</taxon>
        <taxon>Vibrio</taxon>
    </lineage>
</organism>
<dbReference type="CDD" id="cd16913">
    <property type="entry name" value="YkuD_like"/>
    <property type="match status" value="1"/>
</dbReference>
<protein>
    <submittedName>
        <fullName evidence="10">L,D-transpeptidase family protein</fullName>
    </submittedName>
</protein>
<gene>
    <name evidence="10" type="ORF">KNV97_05575</name>
</gene>
<keyword evidence="11" id="KW-1185">Reference proteome</keyword>
<dbReference type="KEGG" id="vos:KNV97_05575"/>
<accession>A0A975YLX2</accession>
<dbReference type="SUPFAM" id="SSF141523">
    <property type="entry name" value="L,D-transpeptidase catalytic domain-like"/>
    <property type="match status" value="1"/>
</dbReference>
<dbReference type="GO" id="GO:0004180">
    <property type="term" value="F:carboxypeptidase activity"/>
    <property type="evidence" value="ECO:0007669"/>
    <property type="project" value="UniProtKB-ARBA"/>
</dbReference>
<evidence type="ECO:0000256" key="8">
    <source>
        <dbReference type="SAM" id="SignalP"/>
    </source>
</evidence>
<keyword evidence="4 7" id="KW-0133">Cell shape</keyword>